<name>A0A1J4J6J7_9EUKA</name>
<evidence type="ECO:0000313" key="2">
    <source>
        <dbReference type="EMBL" id="OHS93061.1"/>
    </source>
</evidence>
<dbReference type="OrthoDB" id="3821113at2759"/>
<comment type="similarity">
    <text evidence="1">Belongs to the VPS26 family.</text>
</comment>
<reference evidence="2" key="1">
    <citation type="submission" date="2016-10" db="EMBL/GenBank/DDBJ databases">
        <authorList>
            <person name="Benchimol M."/>
            <person name="Almeida L.G."/>
            <person name="Vasconcelos A.T."/>
            <person name="Perreira-Neves A."/>
            <person name="Rosa I.A."/>
            <person name="Tasca T."/>
            <person name="Bogo M.R."/>
            <person name="de Souza W."/>
        </authorList>
    </citation>
    <scope>NUCLEOTIDE SEQUENCE [LARGE SCALE GENOMIC DNA]</scope>
    <source>
        <strain evidence="2">K</strain>
    </source>
</reference>
<keyword evidence="3" id="KW-1185">Reference proteome</keyword>
<dbReference type="InterPro" id="IPR028934">
    <property type="entry name" value="Vps26-related"/>
</dbReference>
<dbReference type="GO" id="GO:0006886">
    <property type="term" value="P:intracellular protein transport"/>
    <property type="evidence" value="ECO:0007669"/>
    <property type="project" value="InterPro"/>
</dbReference>
<proteinExistence type="inferred from homology"/>
<gene>
    <name evidence="2" type="ORF">TRFO_12077</name>
</gene>
<accession>A0A1J4J6J7</accession>
<dbReference type="EMBL" id="MLAK01001437">
    <property type="protein sequence ID" value="OHS93061.1"/>
    <property type="molecule type" value="Genomic_DNA"/>
</dbReference>
<dbReference type="GeneID" id="94831114"/>
<sequence length="282" mass="31921">MTEEPPIEVTLSLDALKKNVPYKHPSMPKAMAVYLHGDVIKGKFSIKLKDGFQLQHKGITVSLIGRYEGNSAPSHEPFFSKVLQILPASKLSQSINSNFNFDRVALPTTSYYGTNVDLLYYVEVKIDRGVSTFCKRKQFYHVRPNDIEKTPLVKGIGITNVLHMDIILESTTVDPRVGFVGALYFELFRLRIVSVAFEIIRREIDLLGKHDSSLVNFEILDGAPVKGTLVPIRFFTGNLKLWPAPKDDKLKVEYFIKVHALDETGAIYVKLLPVNFVFQLHK</sequence>
<dbReference type="InterPro" id="IPR014752">
    <property type="entry name" value="Arrestin-like_C"/>
</dbReference>
<protein>
    <submittedName>
        <fullName evidence="2">Vacuolar protein sorting-associated protein 26</fullName>
    </submittedName>
</protein>
<comment type="caution">
    <text evidence="2">The sequence shown here is derived from an EMBL/GenBank/DDBJ whole genome shotgun (WGS) entry which is preliminary data.</text>
</comment>
<organism evidence="2 3">
    <name type="scientific">Tritrichomonas foetus</name>
    <dbReference type="NCBI Taxonomy" id="1144522"/>
    <lineage>
        <taxon>Eukaryota</taxon>
        <taxon>Metamonada</taxon>
        <taxon>Parabasalia</taxon>
        <taxon>Tritrichomonadida</taxon>
        <taxon>Tritrichomonadidae</taxon>
        <taxon>Tritrichomonas</taxon>
    </lineage>
</organism>
<evidence type="ECO:0000313" key="3">
    <source>
        <dbReference type="Proteomes" id="UP000179807"/>
    </source>
</evidence>
<dbReference type="Proteomes" id="UP000179807">
    <property type="component" value="Unassembled WGS sequence"/>
</dbReference>
<dbReference type="VEuPathDB" id="TrichDB:TRFO_12077"/>
<dbReference type="RefSeq" id="XP_068346198.1">
    <property type="nucleotide sequence ID" value="XM_068496410.1"/>
</dbReference>
<dbReference type="AlphaFoldDB" id="A0A1J4J6J7"/>
<evidence type="ECO:0000256" key="1">
    <source>
        <dbReference type="ARBA" id="ARBA00009100"/>
    </source>
</evidence>
<dbReference type="Pfam" id="PF03643">
    <property type="entry name" value="Vps26"/>
    <property type="match status" value="1"/>
</dbReference>
<dbReference type="PANTHER" id="PTHR12233">
    <property type="entry name" value="VACUOLAR PROTEIN SORTING 26 RELATED"/>
    <property type="match status" value="1"/>
</dbReference>
<dbReference type="Gene3D" id="2.60.40.640">
    <property type="match status" value="2"/>
</dbReference>